<gene>
    <name evidence="2" type="ORF">E2C01_039027</name>
</gene>
<feature type="region of interest" description="Disordered" evidence="1">
    <location>
        <begin position="1"/>
        <end position="51"/>
    </location>
</feature>
<dbReference type="Proteomes" id="UP000324222">
    <property type="component" value="Unassembled WGS sequence"/>
</dbReference>
<proteinExistence type="predicted"/>
<evidence type="ECO:0000313" key="2">
    <source>
        <dbReference type="EMBL" id="MPC45331.1"/>
    </source>
</evidence>
<feature type="compositionally biased region" description="Polar residues" evidence="1">
    <location>
        <begin position="21"/>
        <end position="32"/>
    </location>
</feature>
<accession>A0A5B7FDP9</accession>
<dbReference type="AlphaFoldDB" id="A0A5B7FDP9"/>
<keyword evidence="3" id="KW-1185">Reference proteome</keyword>
<evidence type="ECO:0000313" key="3">
    <source>
        <dbReference type="Proteomes" id="UP000324222"/>
    </source>
</evidence>
<organism evidence="2 3">
    <name type="scientific">Portunus trituberculatus</name>
    <name type="common">Swimming crab</name>
    <name type="synonym">Neptunus trituberculatus</name>
    <dbReference type="NCBI Taxonomy" id="210409"/>
    <lineage>
        <taxon>Eukaryota</taxon>
        <taxon>Metazoa</taxon>
        <taxon>Ecdysozoa</taxon>
        <taxon>Arthropoda</taxon>
        <taxon>Crustacea</taxon>
        <taxon>Multicrustacea</taxon>
        <taxon>Malacostraca</taxon>
        <taxon>Eumalacostraca</taxon>
        <taxon>Eucarida</taxon>
        <taxon>Decapoda</taxon>
        <taxon>Pleocyemata</taxon>
        <taxon>Brachyura</taxon>
        <taxon>Eubrachyura</taxon>
        <taxon>Portunoidea</taxon>
        <taxon>Portunidae</taxon>
        <taxon>Portuninae</taxon>
        <taxon>Portunus</taxon>
    </lineage>
</organism>
<name>A0A5B7FDP9_PORTR</name>
<protein>
    <submittedName>
        <fullName evidence="2">Uncharacterized protein</fullName>
    </submittedName>
</protein>
<evidence type="ECO:0000256" key="1">
    <source>
        <dbReference type="SAM" id="MobiDB-lite"/>
    </source>
</evidence>
<dbReference type="EMBL" id="VSRR010006678">
    <property type="protein sequence ID" value="MPC45331.1"/>
    <property type="molecule type" value="Genomic_DNA"/>
</dbReference>
<comment type="caution">
    <text evidence="2">The sequence shown here is derived from an EMBL/GenBank/DDBJ whole genome shotgun (WGS) entry which is preliminary data.</text>
</comment>
<sequence length="66" mass="7173">MSVGEEGRRCYSRPAIGKNKVTLQESRSNEAQQDPGAVRGRLRGGHQVTGTQTECSGYHVISVEGR</sequence>
<reference evidence="2 3" key="1">
    <citation type="submission" date="2019-05" db="EMBL/GenBank/DDBJ databases">
        <title>Another draft genome of Portunus trituberculatus and its Hox gene families provides insights of decapod evolution.</title>
        <authorList>
            <person name="Jeong J.-H."/>
            <person name="Song I."/>
            <person name="Kim S."/>
            <person name="Choi T."/>
            <person name="Kim D."/>
            <person name="Ryu S."/>
            <person name="Kim W."/>
        </authorList>
    </citation>
    <scope>NUCLEOTIDE SEQUENCE [LARGE SCALE GENOMIC DNA]</scope>
    <source>
        <tissue evidence="2">Muscle</tissue>
    </source>
</reference>